<feature type="compositionally biased region" description="Polar residues" evidence="1">
    <location>
        <begin position="312"/>
        <end position="329"/>
    </location>
</feature>
<feature type="region of interest" description="Disordered" evidence="1">
    <location>
        <begin position="89"/>
        <end position="115"/>
    </location>
</feature>
<sequence length="329" mass="35617">MIWKGGAALLSHGFLVESGVGRVLKEGGGSEPKRGETREEGGRRRGGRTVLTGREWASVCARRRRLSSLAGVRGGTWNVVLCGGPVVSESGGDGRRRRRRDTRGGGEEGSDAEEEEDVAYDMALNALPTAANLVKRRVVELGRCSISKFEEETLTHALFTCKIPTKLWAQSLFAKKISNILSTSIGTSFLECILNFPLTDMELAVRADTRECGIGGVIRDNLGSIHVAFAEYIEDHFSIELAETWAMKRGLELAQELDLEISGVESDAQGAEGGLKEKPRRELAREMRGRVGYVEDVGLSTGGGEGGEELMSNEQGTRRTATRGSKSSD</sequence>
<evidence type="ECO:0000313" key="3">
    <source>
        <dbReference type="EMBL" id="KAK9166884.1"/>
    </source>
</evidence>
<organism evidence="3 4">
    <name type="scientific">Stephania cephalantha</name>
    <dbReference type="NCBI Taxonomy" id="152367"/>
    <lineage>
        <taxon>Eukaryota</taxon>
        <taxon>Viridiplantae</taxon>
        <taxon>Streptophyta</taxon>
        <taxon>Embryophyta</taxon>
        <taxon>Tracheophyta</taxon>
        <taxon>Spermatophyta</taxon>
        <taxon>Magnoliopsida</taxon>
        <taxon>Ranunculales</taxon>
        <taxon>Menispermaceae</taxon>
        <taxon>Menispermoideae</taxon>
        <taxon>Cissampelideae</taxon>
        <taxon>Stephania</taxon>
    </lineage>
</organism>
<keyword evidence="4" id="KW-1185">Reference proteome</keyword>
<dbReference type="CDD" id="cd06222">
    <property type="entry name" value="RNase_H_like"/>
    <property type="match status" value="1"/>
</dbReference>
<comment type="caution">
    <text evidence="3">The sequence shown here is derived from an EMBL/GenBank/DDBJ whole genome shotgun (WGS) entry which is preliminary data.</text>
</comment>
<dbReference type="EMBL" id="JBBNAG010000001">
    <property type="protein sequence ID" value="KAK9166884.1"/>
    <property type="molecule type" value="Genomic_DNA"/>
</dbReference>
<accession>A0AAP0Q5N0</accession>
<dbReference type="GO" id="GO:0004523">
    <property type="term" value="F:RNA-DNA hybrid ribonuclease activity"/>
    <property type="evidence" value="ECO:0007669"/>
    <property type="project" value="InterPro"/>
</dbReference>
<gene>
    <name evidence="3" type="ORF">Scep_002075</name>
</gene>
<proteinExistence type="predicted"/>
<feature type="compositionally biased region" description="Basic and acidic residues" evidence="1">
    <location>
        <begin position="31"/>
        <end position="43"/>
    </location>
</feature>
<dbReference type="InterPro" id="IPR002156">
    <property type="entry name" value="RNaseH_domain"/>
</dbReference>
<evidence type="ECO:0000313" key="4">
    <source>
        <dbReference type="Proteomes" id="UP001419268"/>
    </source>
</evidence>
<name>A0AAP0Q5N0_9MAGN</name>
<feature type="region of interest" description="Disordered" evidence="1">
    <location>
        <begin position="23"/>
        <end position="48"/>
    </location>
</feature>
<feature type="region of interest" description="Disordered" evidence="1">
    <location>
        <begin position="295"/>
        <end position="329"/>
    </location>
</feature>
<reference evidence="3 4" key="1">
    <citation type="submission" date="2024-01" db="EMBL/GenBank/DDBJ databases">
        <title>Genome assemblies of Stephania.</title>
        <authorList>
            <person name="Yang L."/>
        </authorList>
    </citation>
    <scope>NUCLEOTIDE SEQUENCE [LARGE SCALE GENOMIC DNA]</scope>
    <source>
        <strain evidence="3">JXDWG</strain>
        <tissue evidence="3">Leaf</tissue>
    </source>
</reference>
<dbReference type="InterPro" id="IPR044730">
    <property type="entry name" value="RNase_H-like_dom_plant"/>
</dbReference>
<protein>
    <recommendedName>
        <fullName evidence="2">RNase H type-1 domain-containing protein</fullName>
    </recommendedName>
</protein>
<dbReference type="AlphaFoldDB" id="A0AAP0Q5N0"/>
<feature type="domain" description="RNase H type-1" evidence="2">
    <location>
        <begin position="205"/>
        <end position="270"/>
    </location>
</feature>
<evidence type="ECO:0000259" key="2">
    <source>
        <dbReference type="Pfam" id="PF13456"/>
    </source>
</evidence>
<evidence type="ECO:0000256" key="1">
    <source>
        <dbReference type="SAM" id="MobiDB-lite"/>
    </source>
</evidence>
<dbReference type="Pfam" id="PF13456">
    <property type="entry name" value="RVT_3"/>
    <property type="match status" value="1"/>
</dbReference>
<dbReference type="Proteomes" id="UP001419268">
    <property type="component" value="Unassembled WGS sequence"/>
</dbReference>
<dbReference type="GO" id="GO:0003676">
    <property type="term" value="F:nucleic acid binding"/>
    <property type="evidence" value="ECO:0007669"/>
    <property type="project" value="InterPro"/>
</dbReference>